<dbReference type="PANTHER" id="PTHR38445:SF7">
    <property type="entry name" value="GNTR-FAMILY TRANSCRIPTIONAL REGULATOR"/>
    <property type="match status" value="1"/>
</dbReference>
<dbReference type="EMBL" id="CP146203">
    <property type="protein sequence ID" value="XBH21133.1"/>
    <property type="molecule type" value="Genomic_DNA"/>
</dbReference>
<proteinExistence type="predicted"/>
<evidence type="ECO:0000259" key="4">
    <source>
        <dbReference type="PROSITE" id="PS50949"/>
    </source>
</evidence>
<dbReference type="AlphaFoldDB" id="A0AAU7DVY8"/>
<feature type="domain" description="HTH gntR-type" evidence="4">
    <location>
        <begin position="10"/>
        <end position="78"/>
    </location>
</feature>
<dbReference type="InterPro" id="IPR000524">
    <property type="entry name" value="Tscrpt_reg_HTH_GntR"/>
</dbReference>
<dbReference type="Pfam" id="PF00392">
    <property type="entry name" value="GntR"/>
    <property type="match status" value="1"/>
</dbReference>
<name>A0AAU7DVY8_9MICO</name>
<dbReference type="InterPro" id="IPR036388">
    <property type="entry name" value="WH-like_DNA-bd_sf"/>
</dbReference>
<keyword evidence="2" id="KW-0238">DNA-binding</keyword>
<evidence type="ECO:0000256" key="3">
    <source>
        <dbReference type="ARBA" id="ARBA00023163"/>
    </source>
</evidence>
<keyword evidence="3" id="KW-0804">Transcription</keyword>
<dbReference type="GO" id="GO:0003700">
    <property type="term" value="F:DNA-binding transcription factor activity"/>
    <property type="evidence" value="ECO:0007669"/>
    <property type="project" value="InterPro"/>
</dbReference>
<evidence type="ECO:0000256" key="1">
    <source>
        <dbReference type="ARBA" id="ARBA00023015"/>
    </source>
</evidence>
<organism evidence="5">
    <name type="scientific">Jonesiaceae bacterium BS-20</name>
    <dbReference type="NCBI Taxonomy" id="3120821"/>
    <lineage>
        <taxon>Bacteria</taxon>
        <taxon>Bacillati</taxon>
        <taxon>Actinomycetota</taxon>
        <taxon>Actinomycetes</taxon>
        <taxon>Micrococcales</taxon>
        <taxon>Jonesiaceae</taxon>
    </lineage>
</organism>
<evidence type="ECO:0000313" key="5">
    <source>
        <dbReference type="EMBL" id="XBH21133.1"/>
    </source>
</evidence>
<keyword evidence="1" id="KW-0805">Transcription regulation</keyword>
<gene>
    <name evidence="5" type="ORF">V5R04_13065</name>
</gene>
<evidence type="ECO:0000256" key="2">
    <source>
        <dbReference type="ARBA" id="ARBA00023125"/>
    </source>
</evidence>
<accession>A0AAU7DVY8</accession>
<dbReference type="GO" id="GO:0003677">
    <property type="term" value="F:DNA binding"/>
    <property type="evidence" value="ECO:0007669"/>
    <property type="project" value="UniProtKB-KW"/>
</dbReference>
<sequence>MITLNPTDPVPAFEQIKLQIEALIRSGTLIEGHKLPSIRQLAADLQTAPGTVARAYTELETTGLIEASKAKGTRVRGDQILPDTVQRAAQTYLDQVSHLTLEQAIGAVRAQWNAKQKG</sequence>
<dbReference type="CDD" id="cd07377">
    <property type="entry name" value="WHTH_GntR"/>
    <property type="match status" value="1"/>
</dbReference>
<dbReference type="PROSITE" id="PS50949">
    <property type="entry name" value="HTH_GNTR"/>
    <property type="match status" value="1"/>
</dbReference>
<protein>
    <submittedName>
        <fullName evidence="5">GntR family transcriptional regulator</fullName>
    </submittedName>
</protein>
<dbReference type="SUPFAM" id="SSF46785">
    <property type="entry name" value="Winged helix' DNA-binding domain"/>
    <property type="match status" value="1"/>
</dbReference>
<reference evidence="5" key="1">
    <citation type="submission" date="2024-02" db="EMBL/GenBank/DDBJ databases">
        <title>Tomenella chthoni gen. nov. sp. nov., a member of the family Jonesiaceae isolated from bat guano.</title>
        <authorList>
            <person name="Miller S.L."/>
            <person name="King J."/>
            <person name="Sankaranarayanan K."/>
            <person name="Lawson P.A."/>
        </authorList>
    </citation>
    <scope>NUCLEOTIDE SEQUENCE</scope>
    <source>
        <strain evidence="5">BS-20</strain>
    </source>
</reference>
<dbReference type="SMART" id="SM00345">
    <property type="entry name" value="HTH_GNTR"/>
    <property type="match status" value="1"/>
</dbReference>
<dbReference type="InterPro" id="IPR036390">
    <property type="entry name" value="WH_DNA-bd_sf"/>
</dbReference>
<dbReference type="PANTHER" id="PTHR38445">
    <property type="entry name" value="HTH-TYPE TRANSCRIPTIONAL REPRESSOR YTRA"/>
    <property type="match status" value="1"/>
</dbReference>
<dbReference type="Gene3D" id="1.10.10.10">
    <property type="entry name" value="Winged helix-like DNA-binding domain superfamily/Winged helix DNA-binding domain"/>
    <property type="match status" value="1"/>
</dbReference>